<dbReference type="InterPro" id="IPR047843">
    <property type="entry name" value="WLS-like_TM"/>
</dbReference>
<feature type="transmembrane region" description="Helical" evidence="5">
    <location>
        <begin position="381"/>
        <end position="399"/>
    </location>
</feature>
<comment type="caution">
    <text evidence="7">The sequence shown here is derived from an EMBL/GenBank/DDBJ whole genome shotgun (WGS) entry which is preliminary data.</text>
</comment>
<keyword evidence="8" id="KW-1185">Reference proteome</keyword>
<organism evidence="7 8">
    <name type="scientific">Hondaea fermentalgiana</name>
    <dbReference type="NCBI Taxonomy" id="2315210"/>
    <lineage>
        <taxon>Eukaryota</taxon>
        <taxon>Sar</taxon>
        <taxon>Stramenopiles</taxon>
        <taxon>Bigyra</taxon>
        <taxon>Labyrinthulomycetes</taxon>
        <taxon>Thraustochytrida</taxon>
        <taxon>Thraustochytriidae</taxon>
        <taxon>Hondaea</taxon>
    </lineage>
</organism>
<dbReference type="OrthoDB" id="28186at2759"/>
<protein>
    <recommendedName>
        <fullName evidence="6">Wntless-like transmembrane domain-containing protein</fullName>
    </recommendedName>
</protein>
<evidence type="ECO:0000256" key="1">
    <source>
        <dbReference type="ARBA" id="ARBA00004141"/>
    </source>
</evidence>
<sequence length="499" mass="55156">MPATASREDKFDQETIELDASVAVRAYDCAAEQGEQKAGLLAEVELSEADHACVPAHVISLNLARYPAYRVLITFEDDWILNFASEETGPQDPQVFALLFLEHISKDFATFEIVFKYALFFAGILVLALFASLLRKATAISLDQKWVAMLCVEVISFNDPLCALDDALRNVLFPCLQAVGVVSFLSMLGLFWIFAPLRAHARARFAENKSGPSARRDAKVFNVAAAALSMPTHKVPRSRYADGHWETSLPPAPAHDSPPDGFSSLTFTQRHWSKLFVCTLIWLAVSVAKALEAVKRYQDPLVNPSQAVSVDWFLKATTACMFLSILAWGLATILHGALLFQSMQTFQLSHLALNVGLLVFLLVRTVLHAHDAEPNRGQDMVFVHGFLSTYIWLLALLFAPPVASANLASADGAANDLDKIGPVSPVPVRIVRTTSEVDRLYTRRVSEESAPNSYFTRVNSLDEDDEAHVAEIHEHIYIEPADPEADGGPTWTMRRCYPV</sequence>
<keyword evidence="2 5" id="KW-0812">Transmembrane</keyword>
<evidence type="ECO:0000256" key="2">
    <source>
        <dbReference type="ARBA" id="ARBA00022692"/>
    </source>
</evidence>
<evidence type="ECO:0000259" key="6">
    <source>
        <dbReference type="Pfam" id="PF06664"/>
    </source>
</evidence>
<proteinExistence type="predicted"/>
<dbReference type="GO" id="GO:0016020">
    <property type="term" value="C:membrane"/>
    <property type="evidence" value="ECO:0007669"/>
    <property type="project" value="UniProtKB-SubCell"/>
</dbReference>
<reference evidence="7 8" key="1">
    <citation type="submission" date="2017-12" db="EMBL/GenBank/DDBJ databases">
        <title>Sequencing, de novo assembly and annotation of complete genome of a new Thraustochytrid species, strain FCC1311.</title>
        <authorList>
            <person name="Sedici K."/>
            <person name="Godart F."/>
            <person name="Aiese Cigliano R."/>
            <person name="Sanseverino W."/>
            <person name="Barakat M."/>
            <person name="Ortet P."/>
            <person name="Marechal E."/>
            <person name="Cagnac O."/>
            <person name="Amato A."/>
        </authorList>
    </citation>
    <scope>NUCLEOTIDE SEQUENCE [LARGE SCALE GENOMIC DNA]</scope>
</reference>
<dbReference type="InParanoid" id="A0A2R5G7E2"/>
<evidence type="ECO:0000313" key="8">
    <source>
        <dbReference type="Proteomes" id="UP000241890"/>
    </source>
</evidence>
<comment type="subcellular location">
    <subcellularLocation>
        <location evidence="1">Membrane</location>
        <topology evidence="1">Multi-pass membrane protein</topology>
    </subcellularLocation>
</comment>
<dbReference type="GO" id="GO:0015643">
    <property type="term" value="F:toxic substance binding"/>
    <property type="evidence" value="ECO:0007669"/>
    <property type="project" value="InterPro"/>
</dbReference>
<feature type="domain" description="Wntless-like transmembrane" evidence="6">
    <location>
        <begin position="106"/>
        <end position="195"/>
    </location>
</feature>
<accession>A0A2R5G7E2</accession>
<keyword evidence="4 5" id="KW-0472">Membrane</keyword>
<evidence type="ECO:0000256" key="3">
    <source>
        <dbReference type="ARBA" id="ARBA00022989"/>
    </source>
</evidence>
<keyword evidence="3 5" id="KW-1133">Transmembrane helix</keyword>
<feature type="transmembrane region" description="Helical" evidence="5">
    <location>
        <begin position="312"/>
        <end position="339"/>
    </location>
</feature>
<evidence type="ECO:0000256" key="4">
    <source>
        <dbReference type="ARBA" id="ARBA00023136"/>
    </source>
</evidence>
<gene>
    <name evidence="7" type="ORF">FCC1311_031952</name>
</gene>
<feature type="transmembrane region" description="Helical" evidence="5">
    <location>
        <begin position="171"/>
        <end position="195"/>
    </location>
</feature>
<feature type="transmembrane region" description="Helical" evidence="5">
    <location>
        <begin position="351"/>
        <end position="369"/>
    </location>
</feature>
<dbReference type="AlphaFoldDB" id="A0A2R5G7E2"/>
<dbReference type="PANTHER" id="PTHR31918:SF1">
    <property type="entry name" value="TRANSMEMBRANE PROTEIN 181"/>
    <property type="match status" value="1"/>
</dbReference>
<name>A0A2R5G7E2_9STRA</name>
<evidence type="ECO:0000256" key="5">
    <source>
        <dbReference type="SAM" id="Phobius"/>
    </source>
</evidence>
<dbReference type="EMBL" id="BEYU01000026">
    <property type="protein sequence ID" value="GBG26972.1"/>
    <property type="molecule type" value="Genomic_DNA"/>
</dbReference>
<evidence type="ECO:0000313" key="7">
    <source>
        <dbReference type="EMBL" id="GBG26972.1"/>
    </source>
</evidence>
<dbReference type="Pfam" id="PF06664">
    <property type="entry name" value="WLS-like_TM"/>
    <property type="match status" value="1"/>
</dbReference>
<feature type="transmembrane region" description="Helical" evidence="5">
    <location>
        <begin position="114"/>
        <end position="134"/>
    </location>
</feature>
<dbReference type="Proteomes" id="UP000241890">
    <property type="component" value="Unassembled WGS sequence"/>
</dbReference>
<dbReference type="PANTHER" id="PTHR31918">
    <property type="entry name" value="TRANSMEMBRANE PROTEIN 181"/>
    <property type="match status" value="1"/>
</dbReference>
<dbReference type="InterPro" id="IPR040416">
    <property type="entry name" value="TMEM181"/>
</dbReference>